<keyword evidence="1" id="KW-0812">Transmembrane</keyword>
<dbReference type="GeneID" id="85460610"/>
<proteinExistence type="predicted"/>
<dbReference type="AlphaFoldDB" id="A0AAJ0EN47"/>
<comment type="caution">
    <text evidence="2">The sequence shown here is derived from an EMBL/GenBank/DDBJ whole genome shotgun (WGS) entry which is preliminary data.</text>
</comment>
<keyword evidence="1" id="KW-0472">Membrane</keyword>
<keyword evidence="3" id="KW-1185">Reference proteome</keyword>
<keyword evidence="1" id="KW-1133">Transmembrane helix</keyword>
<dbReference type="EMBL" id="JAHMHR010000061">
    <property type="protein sequence ID" value="KAK1659400.1"/>
    <property type="molecule type" value="Genomic_DNA"/>
</dbReference>
<evidence type="ECO:0000313" key="3">
    <source>
        <dbReference type="Proteomes" id="UP001224890"/>
    </source>
</evidence>
<evidence type="ECO:0000256" key="1">
    <source>
        <dbReference type="SAM" id="Phobius"/>
    </source>
</evidence>
<protein>
    <submittedName>
        <fullName evidence="2">Uncharacterized protein</fullName>
    </submittedName>
</protein>
<feature type="transmembrane region" description="Helical" evidence="1">
    <location>
        <begin position="12"/>
        <end position="31"/>
    </location>
</feature>
<accession>A0AAJ0EN47</accession>
<dbReference type="Proteomes" id="UP001224890">
    <property type="component" value="Unassembled WGS sequence"/>
</dbReference>
<evidence type="ECO:0000313" key="2">
    <source>
        <dbReference type="EMBL" id="KAK1659400.1"/>
    </source>
</evidence>
<organism evidence="2 3">
    <name type="scientific">Colletotrichum godetiae</name>
    <dbReference type="NCBI Taxonomy" id="1209918"/>
    <lineage>
        <taxon>Eukaryota</taxon>
        <taxon>Fungi</taxon>
        <taxon>Dikarya</taxon>
        <taxon>Ascomycota</taxon>
        <taxon>Pezizomycotina</taxon>
        <taxon>Sordariomycetes</taxon>
        <taxon>Hypocreomycetidae</taxon>
        <taxon>Glomerellales</taxon>
        <taxon>Glomerellaceae</taxon>
        <taxon>Colletotrichum</taxon>
        <taxon>Colletotrichum acutatum species complex</taxon>
    </lineage>
</organism>
<name>A0AAJ0EN47_9PEZI</name>
<gene>
    <name evidence="2" type="ORF">BDP55DRAFT_679933</name>
</gene>
<sequence length="104" mass="11529">MSRSLVVDGVLGLGMLCPLLGLGSEFTWLIISHASQSNFFPVERGAFAGQGSVIHRSYRACRLRSLYCETPRRAELRSSRSFIRRPELSCLFQNGGPNSPLTLQ</sequence>
<dbReference type="RefSeq" id="XP_060424164.1">
    <property type="nucleotide sequence ID" value="XM_060576084.1"/>
</dbReference>
<reference evidence="2" key="1">
    <citation type="submission" date="2021-06" db="EMBL/GenBank/DDBJ databases">
        <title>Comparative genomics, transcriptomics and evolutionary studies reveal genomic signatures of adaptation to plant cell wall in hemibiotrophic fungi.</title>
        <authorList>
            <consortium name="DOE Joint Genome Institute"/>
            <person name="Baroncelli R."/>
            <person name="Diaz J.F."/>
            <person name="Benocci T."/>
            <person name="Peng M."/>
            <person name="Battaglia E."/>
            <person name="Haridas S."/>
            <person name="Andreopoulos W."/>
            <person name="Labutti K."/>
            <person name="Pangilinan J."/>
            <person name="Floch G.L."/>
            <person name="Makela M.R."/>
            <person name="Henrissat B."/>
            <person name="Grigoriev I.V."/>
            <person name="Crouch J.A."/>
            <person name="De Vries R.P."/>
            <person name="Sukno S.A."/>
            <person name="Thon M.R."/>
        </authorList>
    </citation>
    <scope>NUCLEOTIDE SEQUENCE</scope>
    <source>
        <strain evidence="2">CBS 193.32</strain>
    </source>
</reference>